<dbReference type="InterPro" id="IPR032861">
    <property type="entry name" value="TAXi_N"/>
</dbReference>
<evidence type="ECO:0000313" key="8">
    <source>
        <dbReference type="Proteomes" id="UP000790787"/>
    </source>
</evidence>
<feature type="domain" description="Peptidase A1" evidence="7">
    <location>
        <begin position="73"/>
        <end position="411"/>
    </location>
</feature>
<evidence type="ECO:0000256" key="6">
    <source>
        <dbReference type="SAM" id="SignalP"/>
    </source>
</evidence>
<dbReference type="RefSeq" id="XP_016468042.1">
    <property type="nucleotide sequence ID" value="XM_016612556.1"/>
</dbReference>
<evidence type="ECO:0000256" key="4">
    <source>
        <dbReference type="ARBA" id="ARBA00022801"/>
    </source>
</evidence>
<dbReference type="SUPFAM" id="SSF50630">
    <property type="entry name" value="Acid proteases"/>
    <property type="match status" value="1"/>
</dbReference>
<dbReference type="RefSeq" id="XP_016468042.1">
    <property type="nucleotide sequence ID" value="XM_016612556.2"/>
</dbReference>
<keyword evidence="5" id="KW-0325">Glycoprotein</keyword>
<keyword evidence="4" id="KW-0378">Hydrolase</keyword>
<dbReference type="Gene3D" id="2.40.70.10">
    <property type="entry name" value="Acid Proteases"/>
    <property type="match status" value="2"/>
</dbReference>
<keyword evidence="3" id="KW-0064">Aspartyl protease</keyword>
<proteinExistence type="inferred from homology"/>
<keyword evidence="2" id="KW-0645">Protease</keyword>
<dbReference type="AlphaFoldDB" id="A0A1S3ZUJ4"/>
<reference evidence="8" key="1">
    <citation type="journal article" date="2014" name="Nat. Commun.">
        <title>The tobacco genome sequence and its comparison with those of tomato and potato.</title>
        <authorList>
            <person name="Sierro N."/>
            <person name="Battey J.N."/>
            <person name="Ouadi S."/>
            <person name="Bakaher N."/>
            <person name="Bovet L."/>
            <person name="Willig A."/>
            <person name="Goepfert S."/>
            <person name="Peitsch M.C."/>
            <person name="Ivanov N.V."/>
        </authorList>
    </citation>
    <scope>NUCLEOTIDE SEQUENCE [LARGE SCALE GENOMIC DNA]</scope>
</reference>
<dbReference type="InterPro" id="IPR034161">
    <property type="entry name" value="Pepsin-like_plant"/>
</dbReference>
<dbReference type="KEGG" id="nta:107790605"/>
<dbReference type="InterPro" id="IPR032799">
    <property type="entry name" value="TAXi_C"/>
</dbReference>
<dbReference type="Pfam" id="PF14541">
    <property type="entry name" value="TAXi_C"/>
    <property type="match status" value="1"/>
</dbReference>
<dbReference type="InterPro" id="IPR001969">
    <property type="entry name" value="Aspartic_peptidase_AS"/>
</dbReference>
<dbReference type="GO" id="GO:0006508">
    <property type="term" value="P:proteolysis"/>
    <property type="evidence" value="ECO:0007669"/>
    <property type="project" value="UniProtKB-KW"/>
</dbReference>
<dbReference type="Proteomes" id="UP000790787">
    <property type="component" value="Chromosome 7"/>
</dbReference>
<dbReference type="GO" id="GO:0004190">
    <property type="term" value="F:aspartic-type endopeptidase activity"/>
    <property type="evidence" value="ECO:0000318"/>
    <property type="project" value="GO_Central"/>
</dbReference>
<accession>A0A1S3ZUJ4</accession>
<reference evidence="9" key="2">
    <citation type="submission" date="2025-08" db="UniProtKB">
        <authorList>
            <consortium name="RefSeq"/>
        </authorList>
    </citation>
    <scope>IDENTIFICATION</scope>
    <source>
        <tissue evidence="9">Leaf</tissue>
    </source>
</reference>
<evidence type="ECO:0000256" key="3">
    <source>
        <dbReference type="ARBA" id="ARBA00022750"/>
    </source>
</evidence>
<dbReference type="Pfam" id="PF14543">
    <property type="entry name" value="TAXi_N"/>
    <property type="match status" value="1"/>
</dbReference>
<evidence type="ECO:0000256" key="5">
    <source>
        <dbReference type="ARBA" id="ARBA00023180"/>
    </source>
</evidence>
<protein>
    <submittedName>
        <fullName evidence="9">Aspartic proteinase CDR1-like</fullName>
    </submittedName>
</protein>
<dbReference type="InterPro" id="IPR033121">
    <property type="entry name" value="PEPTIDASE_A1"/>
</dbReference>
<keyword evidence="8" id="KW-1185">Reference proteome</keyword>
<dbReference type="PROSITE" id="PS00141">
    <property type="entry name" value="ASP_PROTEASE"/>
    <property type="match status" value="1"/>
</dbReference>
<dbReference type="PROSITE" id="PS51767">
    <property type="entry name" value="PEPTIDASE_A1"/>
    <property type="match status" value="1"/>
</dbReference>
<dbReference type="OMA" id="CDGHSCP"/>
<dbReference type="OrthoDB" id="771136at2759"/>
<dbReference type="GO" id="GO:0005576">
    <property type="term" value="C:extracellular region"/>
    <property type="evidence" value="ECO:0000318"/>
    <property type="project" value="GO_Central"/>
</dbReference>
<evidence type="ECO:0000313" key="9">
    <source>
        <dbReference type="RefSeq" id="XP_016468042.1"/>
    </source>
</evidence>
<comment type="similarity">
    <text evidence="1">Belongs to the peptidase A1 family.</text>
</comment>
<feature type="signal peptide" evidence="6">
    <location>
        <begin position="1"/>
        <end position="30"/>
    </location>
</feature>
<dbReference type="PANTHER" id="PTHR47967:SF74">
    <property type="entry name" value="ASPARTIC PROTEINASE CDR1-LIKE"/>
    <property type="match status" value="1"/>
</dbReference>
<dbReference type="InterPro" id="IPR051708">
    <property type="entry name" value="Plant_Aspart_Prot_A1"/>
</dbReference>
<organism evidence="8 9">
    <name type="scientific">Nicotiana tabacum</name>
    <name type="common">Common tobacco</name>
    <dbReference type="NCBI Taxonomy" id="4097"/>
    <lineage>
        <taxon>Eukaryota</taxon>
        <taxon>Viridiplantae</taxon>
        <taxon>Streptophyta</taxon>
        <taxon>Embryophyta</taxon>
        <taxon>Tracheophyta</taxon>
        <taxon>Spermatophyta</taxon>
        <taxon>Magnoliopsida</taxon>
        <taxon>eudicotyledons</taxon>
        <taxon>Gunneridae</taxon>
        <taxon>Pentapetalae</taxon>
        <taxon>asterids</taxon>
        <taxon>lamiids</taxon>
        <taxon>Solanales</taxon>
        <taxon>Solanaceae</taxon>
        <taxon>Nicotianoideae</taxon>
        <taxon>Nicotianeae</taxon>
        <taxon>Nicotiana</taxon>
    </lineage>
</organism>
<evidence type="ECO:0000259" key="7">
    <source>
        <dbReference type="PROSITE" id="PS51767"/>
    </source>
</evidence>
<sequence>MAVKVTLLNLFLSASLITALLFSSVLLAEAKSTGHGLSTEIIHRASKKSPFFNAASPNSLRMELIPDRLTGVYLINFSVGTPPKFQQVVVDTGSHINWIQCQPCVDCYKQDIPIFYPVNSSTFKPVSCQSPKCFQNNCQGSQCVYFATYVSSSYSFGDVATDTFTFYSANGEELSFPAIVFGCAHRSKSTPVTPMMSGLIGLGASPASLMSQIINPAFGQKFSYCFVPFSLLGFPSKLTFGDNAWGPGSFFTPLIVKPSDVFYFLTLLGISVGEKKLELIVNSSTIFQEGNIVIDSGTTYTSLPTPFYNQLETVVREAVEVEPWSDNSQSGTSLSLCYKDLDGNDIPPLTLHFIGADVPLSKDNIMPPMPNSDGLCCLAFLPTENQPFFGNVAQSNFLVGYDLDKMIVSFKATDCTKMA</sequence>
<dbReference type="CDD" id="cd05476">
    <property type="entry name" value="pepsin_A_like_plant"/>
    <property type="match status" value="1"/>
</dbReference>
<feature type="chain" id="PRO_5010288402" evidence="6">
    <location>
        <begin position="31"/>
        <end position="419"/>
    </location>
</feature>
<evidence type="ECO:0000256" key="1">
    <source>
        <dbReference type="ARBA" id="ARBA00007447"/>
    </source>
</evidence>
<dbReference type="STRING" id="4097.A0A1S3ZUJ4"/>
<evidence type="ECO:0000256" key="2">
    <source>
        <dbReference type="ARBA" id="ARBA00022670"/>
    </source>
</evidence>
<dbReference type="PaxDb" id="4097-A0A1S3ZUJ4"/>
<dbReference type="GeneID" id="107790605"/>
<name>A0A1S3ZUJ4_TOBAC</name>
<gene>
    <name evidence="9" type="primary">LOC107790605</name>
</gene>
<keyword evidence="6" id="KW-0732">Signal</keyword>
<dbReference type="InterPro" id="IPR021109">
    <property type="entry name" value="Peptidase_aspartic_dom_sf"/>
</dbReference>
<dbReference type="PANTHER" id="PTHR47967">
    <property type="entry name" value="OS07G0603500 PROTEIN-RELATED"/>
    <property type="match status" value="1"/>
</dbReference>